<dbReference type="InterPro" id="IPR002379">
    <property type="entry name" value="ATPase_proteolipid_c-like_dom"/>
</dbReference>
<dbReference type="EMBL" id="CP019633">
    <property type="protein sequence ID" value="AQQ08681.1"/>
    <property type="molecule type" value="Genomic_DNA"/>
</dbReference>
<keyword evidence="7 8" id="KW-0472">Membrane</keyword>
<evidence type="ECO:0000256" key="8">
    <source>
        <dbReference type="SAM" id="Phobius"/>
    </source>
</evidence>
<feature type="transmembrane region" description="Helical" evidence="8">
    <location>
        <begin position="59"/>
        <end position="79"/>
    </location>
</feature>
<sequence>MEEMVNSGAALTGTALAFLGMACAVFFGGTGSAIGLSLAGRAGNGVLTDKPERYGTQMLLVVLPSSQGIYGLVAALLTLKNMNAFTQGAQIFELSMTQGWIVLAGGLAVGISCLFSGIFQGKVCAAGILMAAKRPEMATKAGVMYGIFVELYALFGFLAWFLIVNNGIDWASFAG</sequence>
<dbReference type="GO" id="GO:0033177">
    <property type="term" value="C:proton-transporting two-sector ATPase complex, proton-transporting domain"/>
    <property type="evidence" value="ECO:0007669"/>
    <property type="project" value="InterPro"/>
</dbReference>
<dbReference type="CDD" id="cd18179">
    <property type="entry name" value="ATP-synt_Vo_Ao_c_NTPK_rpt1"/>
    <property type="match status" value="1"/>
</dbReference>
<dbReference type="KEGG" id="pbu:L21SP3_00470"/>
<protein>
    <submittedName>
        <fullName evidence="10">Sodium ATPase proteolipid component</fullName>
    </submittedName>
</protein>
<keyword evidence="6" id="KW-0406">Ion transport</keyword>
<dbReference type="AlphaFoldDB" id="A0A1Q2HN09"/>
<reference evidence="11" key="1">
    <citation type="submission" date="2017-02" db="EMBL/GenBank/DDBJ databases">
        <title>Comparative genomics and description of representatives of a novel lineage of planctomycetes thriving in anoxic sediments.</title>
        <authorList>
            <person name="Spring S."/>
            <person name="Bunk B."/>
            <person name="Sproer C."/>
            <person name="Klenk H.-P."/>
        </authorList>
    </citation>
    <scope>NUCLEOTIDE SEQUENCE [LARGE SCALE GENOMIC DNA]</scope>
    <source>
        <strain evidence="11">L21-RPul-D3</strain>
    </source>
</reference>
<keyword evidence="11" id="KW-1185">Reference proteome</keyword>
<comment type="subcellular location">
    <subcellularLocation>
        <location evidence="1">Membrane</location>
        <topology evidence="1">Multi-pass membrane protein</topology>
    </subcellularLocation>
</comment>
<feature type="transmembrane region" description="Helical" evidence="8">
    <location>
        <begin position="142"/>
        <end position="163"/>
    </location>
</feature>
<dbReference type="CDD" id="cd18180">
    <property type="entry name" value="ATP-synt_Vo_Ao_c_NTPK_rpt2"/>
    <property type="match status" value="1"/>
</dbReference>
<dbReference type="Pfam" id="PF00137">
    <property type="entry name" value="ATP-synt_C"/>
    <property type="match status" value="2"/>
</dbReference>
<feature type="transmembrane region" description="Helical" evidence="8">
    <location>
        <begin position="99"/>
        <end position="121"/>
    </location>
</feature>
<keyword evidence="3" id="KW-0813">Transport</keyword>
<dbReference type="Proteomes" id="UP000188273">
    <property type="component" value="Chromosome"/>
</dbReference>
<evidence type="ECO:0000256" key="4">
    <source>
        <dbReference type="ARBA" id="ARBA00022692"/>
    </source>
</evidence>
<dbReference type="GO" id="GO:0015078">
    <property type="term" value="F:proton transmembrane transporter activity"/>
    <property type="evidence" value="ECO:0007669"/>
    <property type="project" value="InterPro"/>
</dbReference>
<evidence type="ECO:0000256" key="7">
    <source>
        <dbReference type="ARBA" id="ARBA00023136"/>
    </source>
</evidence>
<evidence type="ECO:0000256" key="1">
    <source>
        <dbReference type="ARBA" id="ARBA00004141"/>
    </source>
</evidence>
<dbReference type="OrthoDB" id="18947at2"/>
<feature type="domain" description="V-ATPase proteolipid subunit C-like" evidence="9">
    <location>
        <begin position="19"/>
        <end position="77"/>
    </location>
</feature>
<dbReference type="STRING" id="1940790.L21SP3_00470"/>
<evidence type="ECO:0000256" key="3">
    <source>
        <dbReference type="ARBA" id="ARBA00022448"/>
    </source>
</evidence>
<evidence type="ECO:0000256" key="2">
    <source>
        <dbReference type="ARBA" id="ARBA00007296"/>
    </source>
</evidence>
<gene>
    <name evidence="10" type="primary">ntpK</name>
    <name evidence="10" type="ORF">L21SP3_00470</name>
</gene>
<keyword evidence="5 8" id="KW-1133">Transmembrane helix</keyword>
<dbReference type="Gene3D" id="1.20.120.610">
    <property type="entry name" value="lithium bound rotor ring of v- atpase"/>
    <property type="match status" value="1"/>
</dbReference>
<feature type="domain" description="V-ATPase proteolipid subunit C-like" evidence="9">
    <location>
        <begin position="103"/>
        <end position="163"/>
    </location>
</feature>
<feature type="transmembrane region" description="Helical" evidence="8">
    <location>
        <begin position="15"/>
        <end position="38"/>
    </location>
</feature>
<dbReference type="InterPro" id="IPR035921">
    <property type="entry name" value="F/V-ATP_Csub_sf"/>
</dbReference>
<keyword evidence="4 8" id="KW-0812">Transmembrane</keyword>
<evidence type="ECO:0000259" key="9">
    <source>
        <dbReference type="Pfam" id="PF00137"/>
    </source>
</evidence>
<evidence type="ECO:0000256" key="5">
    <source>
        <dbReference type="ARBA" id="ARBA00022989"/>
    </source>
</evidence>
<comment type="similarity">
    <text evidence="2">Belongs to the V-ATPase proteolipid subunit family.</text>
</comment>
<evidence type="ECO:0000256" key="6">
    <source>
        <dbReference type="ARBA" id="ARBA00023065"/>
    </source>
</evidence>
<accession>A0A1Q2HN09</accession>
<organism evidence="10 11">
    <name type="scientific">Sedimentisphaera cyanobacteriorum</name>
    <dbReference type="NCBI Taxonomy" id="1940790"/>
    <lineage>
        <taxon>Bacteria</taxon>
        <taxon>Pseudomonadati</taxon>
        <taxon>Planctomycetota</taxon>
        <taxon>Phycisphaerae</taxon>
        <taxon>Sedimentisphaerales</taxon>
        <taxon>Sedimentisphaeraceae</taxon>
        <taxon>Sedimentisphaera</taxon>
    </lineage>
</organism>
<proteinExistence type="inferred from homology"/>
<dbReference type="NCBIfam" id="NF005124">
    <property type="entry name" value="PRK06558.1"/>
    <property type="match status" value="1"/>
</dbReference>
<dbReference type="SUPFAM" id="SSF81333">
    <property type="entry name" value="F1F0 ATP synthase subunit C"/>
    <property type="match status" value="2"/>
</dbReference>
<name>A0A1Q2HN09_9BACT</name>
<evidence type="ECO:0000313" key="10">
    <source>
        <dbReference type="EMBL" id="AQQ08681.1"/>
    </source>
</evidence>
<dbReference type="PANTHER" id="PTHR10263">
    <property type="entry name" value="V-TYPE PROTON ATPASE PROTEOLIPID SUBUNIT"/>
    <property type="match status" value="1"/>
</dbReference>
<dbReference type="RefSeq" id="WP_094759208.1">
    <property type="nucleotide sequence ID" value="NZ_CP019633.1"/>
</dbReference>
<evidence type="ECO:0000313" key="11">
    <source>
        <dbReference type="Proteomes" id="UP000188273"/>
    </source>
</evidence>